<evidence type="ECO:0000256" key="6">
    <source>
        <dbReference type="ARBA" id="ARBA00022989"/>
    </source>
</evidence>
<dbReference type="PRINTS" id="PR01078">
    <property type="entry name" value="AMINACHANNEL"/>
</dbReference>
<evidence type="ECO:0000256" key="7">
    <source>
        <dbReference type="ARBA" id="ARBA00023053"/>
    </source>
</evidence>
<organism evidence="17 19">
    <name type="scientific">Bursaphelenchus xylophilus</name>
    <name type="common">Pinewood nematode worm</name>
    <name type="synonym">Aphelenchoides xylophilus</name>
    <dbReference type="NCBI Taxonomy" id="6326"/>
    <lineage>
        <taxon>Eukaryota</taxon>
        <taxon>Metazoa</taxon>
        <taxon>Ecdysozoa</taxon>
        <taxon>Nematoda</taxon>
        <taxon>Chromadorea</taxon>
        <taxon>Rhabditida</taxon>
        <taxon>Tylenchina</taxon>
        <taxon>Tylenchomorpha</taxon>
        <taxon>Aphelenchoidea</taxon>
        <taxon>Aphelenchoididae</taxon>
        <taxon>Bursaphelenchus</taxon>
    </lineage>
</organism>
<evidence type="ECO:0000256" key="8">
    <source>
        <dbReference type="ARBA" id="ARBA00023065"/>
    </source>
</evidence>
<evidence type="ECO:0000256" key="9">
    <source>
        <dbReference type="ARBA" id="ARBA00023136"/>
    </source>
</evidence>
<dbReference type="Proteomes" id="UP000095284">
    <property type="component" value="Unplaced"/>
</dbReference>
<protein>
    <submittedName>
        <fullName evidence="15">(pine wood nematode) hypothetical protein</fullName>
    </submittedName>
</protein>
<dbReference type="AlphaFoldDB" id="A0A1I7SEQ1"/>
<dbReference type="PANTHER" id="PTHR11690">
    <property type="entry name" value="AMILORIDE-SENSITIVE SODIUM CHANNEL-RELATED"/>
    <property type="match status" value="1"/>
</dbReference>
<keyword evidence="12 13" id="KW-0407">Ion channel</keyword>
<proteinExistence type="inferred from homology"/>
<accession>A0A1I7SEQ1</accession>
<evidence type="ECO:0000256" key="10">
    <source>
        <dbReference type="ARBA" id="ARBA00023180"/>
    </source>
</evidence>
<dbReference type="Pfam" id="PF00858">
    <property type="entry name" value="ASC"/>
    <property type="match status" value="1"/>
</dbReference>
<keyword evidence="18" id="KW-1185">Reference proteome</keyword>
<dbReference type="eggNOG" id="ENOG502SN3H">
    <property type="taxonomic scope" value="Eukaryota"/>
</dbReference>
<evidence type="ECO:0000256" key="1">
    <source>
        <dbReference type="ARBA" id="ARBA00004141"/>
    </source>
</evidence>
<gene>
    <name evidence="15" type="ORF">BXYJ_LOCUS3101</name>
</gene>
<reference evidence="19" key="1">
    <citation type="submission" date="2016-11" db="UniProtKB">
        <authorList>
            <consortium name="WormBaseParasite"/>
        </authorList>
    </citation>
    <scope>IDENTIFICATION</scope>
</reference>
<evidence type="ECO:0000256" key="14">
    <source>
        <dbReference type="SAM" id="Phobius"/>
    </source>
</evidence>
<dbReference type="WBParaSite" id="BXY_1151000.1">
    <property type="protein sequence ID" value="BXY_1151000.1"/>
    <property type="gene ID" value="BXY_1151000"/>
</dbReference>
<evidence type="ECO:0000313" key="16">
    <source>
        <dbReference type="EMBL" id="CAG9092818.1"/>
    </source>
</evidence>
<evidence type="ECO:0000313" key="17">
    <source>
        <dbReference type="Proteomes" id="UP000095284"/>
    </source>
</evidence>
<keyword evidence="7" id="KW-0915">Sodium</keyword>
<reference evidence="16" key="2">
    <citation type="submission" date="2020-08" db="EMBL/GenBank/DDBJ databases">
        <authorList>
            <person name="Kikuchi T."/>
        </authorList>
    </citation>
    <scope>NUCLEOTIDE SEQUENCE</scope>
    <source>
        <strain evidence="15">Ka4C1</strain>
    </source>
</reference>
<dbReference type="OrthoDB" id="5874059at2759"/>
<evidence type="ECO:0000256" key="12">
    <source>
        <dbReference type="ARBA" id="ARBA00023303"/>
    </source>
</evidence>
<keyword evidence="6 14" id="KW-1133">Transmembrane helix</keyword>
<keyword evidence="8 13" id="KW-0406">Ion transport</keyword>
<evidence type="ECO:0000256" key="11">
    <source>
        <dbReference type="ARBA" id="ARBA00023201"/>
    </source>
</evidence>
<evidence type="ECO:0000256" key="13">
    <source>
        <dbReference type="RuleBase" id="RU000679"/>
    </source>
</evidence>
<sequence length="486" mass="57451">MFNPDEFVTDETDGYGSTYLIKLKKPKKRVKCKLKTRLFDRYFGGTEIHGLLLAFSKGISRSYQAIWITFLVITALVSAMTTRTTFDEYLEHQTATSFKIKQVLELEYPSLIICPKNPDALRFEEVIKEIQSKFPRISDKFAEMMVAYVIADSGFANMDKRIDKLTVGHHKKLRYWLRKWRKTMDVEDIHEYLFERFGYRCEDLFTKCRYSRTVVPCCEIFEEYYLMLRGRCYRLKRYNFTQTDVADRGRFLVQMRQLNAPLTSKNKKQPQVIAYLAQPRREISTYPRFYINYRAYNVITCKMRAIKMLDSNKNCVGGDEYGGRNDCYIRKWLHHRITGPLNCTVFYMAHKNDQLDTCPVGLLASNYKSLQNLSVDASDCLPACKRTEITCNHEFDEDNPSRQYIFNKNFPDFQLEYGFEDLEYEYYAEFKTTTVPGFISEIGGQFGLFLGISATSLIQFSLNLFYVLRTLFRRRQRRKRHEIKIE</sequence>
<evidence type="ECO:0000256" key="2">
    <source>
        <dbReference type="ARBA" id="ARBA00007193"/>
    </source>
</evidence>
<evidence type="ECO:0000256" key="4">
    <source>
        <dbReference type="ARBA" id="ARBA00022461"/>
    </source>
</evidence>
<keyword evidence="9 14" id="KW-0472">Membrane</keyword>
<keyword evidence="5 13" id="KW-0812">Transmembrane</keyword>
<dbReference type="PANTHER" id="PTHR11690:SF1">
    <property type="entry name" value="DEGENERIN LIKE"/>
    <property type="match status" value="1"/>
</dbReference>
<dbReference type="GO" id="GO:0005886">
    <property type="term" value="C:plasma membrane"/>
    <property type="evidence" value="ECO:0007669"/>
    <property type="project" value="TreeGrafter"/>
</dbReference>
<dbReference type="EMBL" id="CAJFCV020000002">
    <property type="protein sequence ID" value="CAG9092818.1"/>
    <property type="molecule type" value="Genomic_DNA"/>
</dbReference>
<comment type="subcellular location">
    <subcellularLocation>
        <location evidence="1">Membrane</location>
        <topology evidence="1">Multi-pass membrane protein</topology>
    </subcellularLocation>
</comment>
<keyword evidence="4 13" id="KW-0894">Sodium channel</keyword>
<evidence type="ECO:0000313" key="15">
    <source>
        <dbReference type="EMBL" id="CAD5213580.1"/>
    </source>
</evidence>
<keyword evidence="10" id="KW-0325">Glycoprotein</keyword>
<dbReference type="EMBL" id="CAJFDI010000002">
    <property type="protein sequence ID" value="CAD5213580.1"/>
    <property type="molecule type" value="Genomic_DNA"/>
</dbReference>
<evidence type="ECO:0000256" key="3">
    <source>
        <dbReference type="ARBA" id="ARBA00022448"/>
    </source>
</evidence>
<keyword evidence="11 13" id="KW-0739">Sodium transport</keyword>
<dbReference type="Gene3D" id="1.10.287.770">
    <property type="entry name" value="YojJ-like"/>
    <property type="match status" value="1"/>
</dbReference>
<evidence type="ECO:0000313" key="18">
    <source>
        <dbReference type="Proteomes" id="UP000659654"/>
    </source>
</evidence>
<dbReference type="InterPro" id="IPR001873">
    <property type="entry name" value="ENaC"/>
</dbReference>
<dbReference type="Proteomes" id="UP000659654">
    <property type="component" value="Unassembled WGS sequence"/>
</dbReference>
<comment type="similarity">
    <text evidence="2 13">Belongs to the amiloride-sensitive sodium channel (TC 1.A.6) family.</text>
</comment>
<evidence type="ECO:0000256" key="5">
    <source>
        <dbReference type="ARBA" id="ARBA00022692"/>
    </source>
</evidence>
<feature type="transmembrane region" description="Helical" evidence="14">
    <location>
        <begin position="446"/>
        <end position="468"/>
    </location>
</feature>
<evidence type="ECO:0000313" key="19">
    <source>
        <dbReference type="WBParaSite" id="BXY_1151000.1"/>
    </source>
</evidence>
<name>A0A1I7SEQ1_BURXY</name>
<keyword evidence="3 13" id="KW-0813">Transport</keyword>
<dbReference type="GO" id="GO:0015280">
    <property type="term" value="F:ligand-gated sodium channel activity"/>
    <property type="evidence" value="ECO:0007669"/>
    <property type="project" value="TreeGrafter"/>
</dbReference>
<dbReference type="Proteomes" id="UP000582659">
    <property type="component" value="Unassembled WGS sequence"/>
</dbReference>